<dbReference type="InterPro" id="IPR029058">
    <property type="entry name" value="AB_hydrolase_fold"/>
</dbReference>
<dbReference type="GO" id="GO:0016787">
    <property type="term" value="F:hydrolase activity"/>
    <property type="evidence" value="ECO:0007669"/>
    <property type="project" value="UniProtKB-KW"/>
</dbReference>
<feature type="signal peptide" evidence="2">
    <location>
        <begin position="1"/>
        <end position="21"/>
    </location>
</feature>
<evidence type="ECO:0000256" key="2">
    <source>
        <dbReference type="SAM" id="SignalP"/>
    </source>
</evidence>
<evidence type="ECO:0000259" key="3">
    <source>
        <dbReference type="Pfam" id="PF20434"/>
    </source>
</evidence>
<reference evidence="4 5" key="1">
    <citation type="submission" date="2018-03" db="EMBL/GenBank/DDBJ databases">
        <title>Complete genome sequence and methylome analysis of Pseudomonas mendocina NEB 698.</title>
        <authorList>
            <person name="Morgan R.D."/>
        </authorList>
    </citation>
    <scope>NUCLEOTIDE SEQUENCE [LARGE SCALE GENOMIC DNA]</scope>
    <source>
        <strain evidence="4 5">NEB698</strain>
    </source>
</reference>
<proteinExistence type="predicted"/>
<evidence type="ECO:0000256" key="1">
    <source>
        <dbReference type="ARBA" id="ARBA00022801"/>
    </source>
</evidence>
<name>A0A2R3QV58_ECTME</name>
<keyword evidence="1" id="KW-0378">Hydrolase</keyword>
<dbReference type="OrthoDB" id="9771666at2"/>
<protein>
    <submittedName>
        <fullName evidence="4">Esterase</fullName>
    </submittedName>
</protein>
<evidence type="ECO:0000313" key="5">
    <source>
        <dbReference type="Proteomes" id="UP000238327"/>
    </source>
</evidence>
<sequence length="298" mass="32785">MLRSLPLLIAVLLCLPLAGQAETLREKLQERREARSEQRLLDALPDGSRVLRDQAYGPHPRQRFDVYLPSAAQDAPILFMVHGGGWYTGDKARDAVVENKARHWLKKGYILVSANYRLLPDADPLTQAGDVAQAVAAVQRQAQRWGGDPARLVLMGHSAGAHLVTLLNSEPNLASAVSHPWLGTVALDSAAFDVSAIMQQRHLPLYDRAFGQDSRYWTRASPLHVLRSGVPPLLAVCSTHRRDACPQADAYAARARQLAVTVHVLREQRSHGEINADLGTDASYTTRVDDFFTSLGLP</sequence>
<feature type="chain" id="PRO_5015341471" evidence="2">
    <location>
        <begin position="22"/>
        <end position="298"/>
    </location>
</feature>
<accession>A0A2R3QV58</accession>
<dbReference type="InterPro" id="IPR049492">
    <property type="entry name" value="BD-FAE-like_dom"/>
</dbReference>
<gene>
    <name evidence="4" type="ORF">C7A17_23850</name>
</gene>
<dbReference type="Pfam" id="PF20434">
    <property type="entry name" value="BD-FAE"/>
    <property type="match status" value="1"/>
</dbReference>
<dbReference type="AlphaFoldDB" id="A0A2R3QV58"/>
<evidence type="ECO:0000313" key="4">
    <source>
        <dbReference type="EMBL" id="AVO55656.1"/>
    </source>
</evidence>
<dbReference type="Gene3D" id="3.40.50.1820">
    <property type="entry name" value="alpha/beta hydrolase"/>
    <property type="match status" value="1"/>
</dbReference>
<feature type="domain" description="BD-FAE-like" evidence="3">
    <location>
        <begin position="65"/>
        <end position="172"/>
    </location>
</feature>
<dbReference type="EMBL" id="CP027657">
    <property type="protein sequence ID" value="AVO55656.1"/>
    <property type="molecule type" value="Genomic_DNA"/>
</dbReference>
<organism evidence="4 5">
    <name type="scientific">Ectopseudomonas mendocina</name>
    <name type="common">Pseudomonas mendocina</name>
    <dbReference type="NCBI Taxonomy" id="300"/>
    <lineage>
        <taxon>Bacteria</taxon>
        <taxon>Pseudomonadati</taxon>
        <taxon>Pseudomonadota</taxon>
        <taxon>Gammaproteobacteria</taxon>
        <taxon>Pseudomonadales</taxon>
        <taxon>Pseudomonadaceae</taxon>
        <taxon>Ectopseudomonas</taxon>
    </lineage>
</organism>
<dbReference type="SUPFAM" id="SSF53474">
    <property type="entry name" value="alpha/beta-Hydrolases"/>
    <property type="match status" value="1"/>
</dbReference>
<dbReference type="InterPro" id="IPR050300">
    <property type="entry name" value="GDXG_lipolytic_enzyme"/>
</dbReference>
<keyword evidence="2" id="KW-0732">Signal</keyword>
<dbReference type="PANTHER" id="PTHR48081">
    <property type="entry name" value="AB HYDROLASE SUPERFAMILY PROTEIN C4A8.06C"/>
    <property type="match status" value="1"/>
</dbReference>
<dbReference type="PANTHER" id="PTHR48081:SF33">
    <property type="entry name" value="KYNURENINE FORMAMIDASE"/>
    <property type="match status" value="1"/>
</dbReference>
<dbReference type="RefSeq" id="WP_106741360.1">
    <property type="nucleotide sequence ID" value="NZ_CP027657.1"/>
</dbReference>
<dbReference type="Proteomes" id="UP000238327">
    <property type="component" value="Chromosome"/>
</dbReference>